<name>A0A1G1V1X3_9BACT</name>
<organism evidence="1 2">
    <name type="scientific">Candidatus Blackburnbacteria bacterium RIFCSPHIGHO2_01_FULL_43_15b</name>
    <dbReference type="NCBI Taxonomy" id="1797513"/>
    <lineage>
        <taxon>Bacteria</taxon>
        <taxon>Candidatus Blackburniibacteriota</taxon>
    </lineage>
</organism>
<dbReference type="EMBL" id="MHBW01000011">
    <property type="protein sequence ID" value="OGY09341.1"/>
    <property type="molecule type" value="Genomic_DNA"/>
</dbReference>
<reference evidence="1 2" key="1">
    <citation type="journal article" date="2016" name="Nat. Commun.">
        <title>Thousands of microbial genomes shed light on interconnected biogeochemical processes in an aquifer system.</title>
        <authorList>
            <person name="Anantharaman K."/>
            <person name="Brown C.T."/>
            <person name="Hug L.A."/>
            <person name="Sharon I."/>
            <person name="Castelle C.J."/>
            <person name="Probst A.J."/>
            <person name="Thomas B.C."/>
            <person name="Singh A."/>
            <person name="Wilkins M.J."/>
            <person name="Karaoz U."/>
            <person name="Brodie E.L."/>
            <person name="Williams K.H."/>
            <person name="Hubbard S.S."/>
            <person name="Banfield J.F."/>
        </authorList>
    </citation>
    <scope>NUCLEOTIDE SEQUENCE [LARGE SCALE GENOMIC DNA]</scope>
</reference>
<proteinExistence type="predicted"/>
<dbReference type="Proteomes" id="UP000177967">
    <property type="component" value="Unassembled WGS sequence"/>
</dbReference>
<evidence type="ECO:0000313" key="1">
    <source>
        <dbReference type="EMBL" id="OGY09341.1"/>
    </source>
</evidence>
<gene>
    <name evidence="1" type="ORF">A2782_02600</name>
</gene>
<comment type="caution">
    <text evidence="1">The sequence shown here is derived from an EMBL/GenBank/DDBJ whole genome shotgun (WGS) entry which is preliminary data.</text>
</comment>
<protein>
    <submittedName>
        <fullName evidence="1">Uncharacterized protein</fullName>
    </submittedName>
</protein>
<dbReference type="AlphaFoldDB" id="A0A1G1V1X3"/>
<sequence>MAKGDLKHKKPLRSWLKPKCGEAQRSDFSGVYGVDYQTAINAIAGEAIRMPREKSNWSFTLLHLAHHLVKHFSPRLLCAFAFNKSFGNFNVFPLGKFRQLRELGFNAHHLAFLVLGRFSCVEKVFCHILLLVAFGGKARD</sequence>
<accession>A0A1G1V1X3</accession>
<evidence type="ECO:0000313" key="2">
    <source>
        <dbReference type="Proteomes" id="UP000177967"/>
    </source>
</evidence>